<evidence type="ECO:0000256" key="1">
    <source>
        <dbReference type="SAM" id="MobiDB-lite"/>
    </source>
</evidence>
<keyword evidence="3" id="KW-1185">Reference proteome</keyword>
<dbReference type="Proteomes" id="UP001219525">
    <property type="component" value="Unassembled WGS sequence"/>
</dbReference>
<dbReference type="EMBL" id="JARJCW010000041">
    <property type="protein sequence ID" value="KAJ7206124.1"/>
    <property type="molecule type" value="Genomic_DNA"/>
</dbReference>
<sequence length="373" mass="40583">MGASNLLSSIPPHSHSPGPLCKLLERLRSDPGTAADSAFAGAQASAPLPLKEFSPFDLAYAQPISALGSFDVADTLARRIAEQEAAGIIDEPELLNAQSADNSLPDEPEVSHVQPADDTAPRSLLTPAAGSSKSRHLKHGAPTDLDYKKASSRHRQEKKRTAAQQASGMPGMKGVHVKHRTEAMLRAVQVDSDVSHLPHSKPAWIGSRTSKDLKNGLGDRNLSKEEVFELTGEEGFMYINWLGQHTIPIIERCKRVVAVLGGGPRDSEGWREVTEDAARLMASRASRLRCSTTDCHHQRAQVVHPSSPRFSKPEVFQEPGELDNSKANKEVVDELLAHESFKRLSGWTNLLFRTFAPLLRIKKVGAKGSDLGE</sequence>
<name>A0AAD6Y8Y6_9AGAR</name>
<reference evidence="2" key="1">
    <citation type="submission" date="2023-03" db="EMBL/GenBank/DDBJ databases">
        <title>Massive genome expansion in bonnet fungi (Mycena s.s.) driven by repeated elements and novel gene families across ecological guilds.</title>
        <authorList>
            <consortium name="Lawrence Berkeley National Laboratory"/>
            <person name="Harder C.B."/>
            <person name="Miyauchi S."/>
            <person name="Viragh M."/>
            <person name="Kuo A."/>
            <person name="Thoen E."/>
            <person name="Andreopoulos B."/>
            <person name="Lu D."/>
            <person name="Skrede I."/>
            <person name="Drula E."/>
            <person name="Henrissat B."/>
            <person name="Morin E."/>
            <person name="Kohler A."/>
            <person name="Barry K."/>
            <person name="LaButti K."/>
            <person name="Morin E."/>
            <person name="Salamov A."/>
            <person name="Lipzen A."/>
            <person name="Mereny Z."/>
            <person name="Hegedus B."/>
            <person name="Baldrian P."/>
            <person name="Stursova M."/>
            <person name="Weitz H."/>
            <person name="Taylor A."/>
            <person name="Grigoriev I.V."/>
            <person name="Nagy L.G."/>
            <person name="Martin F."/>
            <person name="Kauserud H."/>
        </authorList>
    </citation>
    <scope>NUCLEOTIDE SEQUENCE</scope>
    <source>
        <strain evidence="2">9144</strain>
    </source>
</reference>
<feature type="region of interest" description="Disordered" evidence="1">
    <location>
        <begin position="303"/>
        <end position="323"/>
    </location>
</feature>
<organism evidence="2 3">
    <name type="scientific">Mycena pura</name>
    <dbReference type="NCBI Taxonomy" id="153505"/>
    <lineage>
        <taxon>Eukaryota</taxon>
        <taxon>Fungi</taxon>
        <taxon>Dikarya</taxon>
        <taxon>Basidiomycota</taxon>
        <taxon>Agaricomycotina</taxon>
        <taxon>Agaricomycetes</taxon>
        <taxon>Agaricomycetidae</taxon>
        <taxon>Agaricales</taxon>
        <taxon>Marasmiineae</taxon>
        <taxon>Mycenaceae</taxon>
        <taxon>Mycena</taxon>
    </lineage>
</organism>
<dbReference type="AlphaFoldDB" id="A0AAD6Y8Y6"/>
<protein>
    <submittedName>
        <fullName evidence="2">Uncharacterized protein</fullName>
    </submittedName>
</protein>
<feature type="region of interest" description="Disordered" evidence="1">
    <location>
        <begin position="99"/>
        <end position="173"/>
    </location>
</feature>
<evidence type="ECO:0000313" key="3">
    <source>
        <dbReference type="Proteomes" id="UP001219525"/>
    </source>
</evidence>
<comment type="caution">
    <text evidence="2">The sequence shown here is derived from an EMBL/GenBank/DDBJ whole genome shotgun (WGS) entry which is preliminary data.</text>
</comment>
<gene>
    <name evidence="2" type="ORF">GGX14DRAFT_397389</name>
</gene>
<proteinExistence type="predicted"/>
<accession>A0AAD6Y8Y6</accession>
<evidence type="ECO:0000313" key="2">
    <source>
        <dbReference type="EMBL" id="KAJ7206124.1"/>
    </source>
</evidence>